<dbReference type="Gene3D" id="1.10.10.60">
    <property type="entry name" value="Homeodomain-like"/>
    <property type="match status" value="2"/>
</dbReference>
<dbReference type="eggNOG" id="COG2207">
    <property type="taxonomic scope" value="Bacteria"/>
</dbReference>
<dbReference type="Gene3D" id="3.40.50.2300">
    <property type="match status" value="1"/>
</dbReference>
<sequence>MREFSVLLVDDEEPALEGLEKGVDWKKVGISKIYKCHSKDTAIRMLKTYSIDMVVTDIEMPGGSGIELIRWVHENKTYVESVFYTGHAEFEFVHEALRLGVTDYLLKPVEYDTLENILLEMEKKIYEREKSVDLKEIVEDLTDESQIEVVDQVKKLIAENISVGNLQREELANMVHISPGYLSRIFKKETGMSLSDYIIQRRITIAKQLLAKTNLPVTTIAQKIGLSYASYFTKLFKEKVNMTPQEYRQSQKAKI</sequence>
<dbReference type="SUPFAM" id="SSF46689">
    <property type="entry name" value="Homeodomain-like"/>
    <property type="match status" value="2"/>
</dbReference>
<evidence type="ECO:0000256" key="3">
    <source>
        <dbReference type="ARBA" id="ARBA00023125"/>
    </source>
</evidence>
<proteinExistence type="predicted"/>
<dbReference type="InterPro" id="IPR020449">
    <property type="entry name" value="Tscrpt_reg_AraC-type_HTH"/>
</dbReference>
<gene>
    <name evidence="9" type="ORF">SAMN04487884_112108</name>
</gene>
<dbReference type="EMBL" id="FOGJ01000012">
    <property type="protein sequence ID" value="SER86136.1"/>
    <property type="molecule type" value="Genomic_DNA"/>
</dbReference>
<name>A0A1H9SMC1_BUTFI</name>
<dbReference type="GO" id="GO:0000160">
    <property type="term" value="P:phosphorelay signal transduction system"/>
    <property type="evidence" value="ECO:0007669"/>
    <property type="project" value="InterPro"/>
</dbReference>
<feature type="domain" description="Response regulatory" evidence="8">
    <location>
        <begin position="5"/>
        <end position="122"/>
    </location>
</feature>
<dbReference type="InterPro" id="IPR009057">
    <property type="entry name" value="Homeodomain-like_sf"/>
</dbReference>
<keyword evidence="4" id="KW-0804">Transcription</keyword>
<dbReference type="OrthoDB" id="1769137at2"/>
<protein>
    <recommendedName>
        <fullName evidence="1">Stage 0 sporulation protein A homolog</fullName>
    </recommendedName>
</protein>
<evidence type="ECO:0000313" key="9">
    <source>
        <dbReference type="EMBL" id="SER86136.1"/>
    </source>
</evidence>
<organism evidence="9 10">
    <name type="scientific">Butyrivibrio fibrisolvens</name>
    <dbReference type="NCBI Taxonomy" id="831"/>
    <lineage>
        <taxon>Bacteria</taxon>
        <taxon>Bacillati</taxon>
        <taxon>Bacillota</taxon>
        <taxon>Clostridia</taxon>
        <taxon>Lachnospirales</taxon>
        <taxon>Lachnospiraceae</taxon>
        <taxon>Butyrivibrio</taxon>
    </lineage>
</organism>
<evidence type="ECO:0000256" key="5">
    <source>
        <dbReference type="ARBA" id="ARBA00024867"/>
    </source>
</evidence>
<reference evidence="9 10" key="1">
    <citation type="submission" date="2016-10" db="EMBL/GenBank/DDBJ databases">
        <authorList>
            <person name="de Groot N.N."/>
        </authorList>
    </citation>
    <scope>NUCLEOTIDE SEQUENCE [LARGE SCALE GENOMIC DNA]</scope>
    <source>
        <strain evidence="9 10">AR40</strain>
    </source>
</reference>
<dbReference type="InterPro" id="IPR018062">
    <property type="entry name" value="HTH_AraC-typ_CS"/>
</dbReference>
<dbReference type="SUPFAM" id="SSF52172">
    <property type="entry name" value="CheY-like"/>
    <property type="match status" value="1"/>
</dbReference>
<accession>A0A1H9SMC1</accession>
<feature type="domain" description="HTH araC/xylS-type" evidence="7">
    <location>
        <begin position="151"/>
        <end position="250"/>
    </location>
</feature>
<dbReference type="SMART" id="SM00342">
    <property type="entry name" value="HTH_ARAC"/>
    <property type="match status" value="1"/>
</dbReference>
<dbReference type="PANTHER" id="PTHR43280">
    <property type="entry name" value="ARAC-FAMILY TRANSCRIPTIONAL REGULATOR"/>
    <property type="match status" value="1"/>
</dbReference>
<evidence type="ECO:0000256" key="1">
    <source>
        <dbReference type="ARBA" id="ARBA00018672"/>
    </source>
</evidence>
<dbReference type="Pfam" id="PF00072">
    <property type="entry name" value="Response_reg"/>
    <property type="match status" value="1"/>
</dbReference>
<dbReference type="InterPro" id="IPR018060">
    <property type="entry name" value="HTH_AraC"/>
</dbReference>
<dbReference type="Pfam" id="PF12833">
    <property type="entry name" value="HTH_18"/>
    <property type="match status" value="1"/>
</dbReference>
<evidence type="ECO:0000259" key="8">
    <source>
        <dbReference type="PROSITE" id="PS50110"/>
    </source>
</evidence>
<dbReference type="RefSeq" id="WP_074756254.1">
    <property type="nucleotide sequence ID" value="NZ_FOGJ01000012.1"/>
</dbReference>
<keyword evidence="3" id="KW-0238">DNA-binding</keyword>
<dbReference type="InterPro" id="IPR001789">
    <property type="entry name" value="Sig_transdc_resp-reg_receiver"/>
</dbReference>
<feature type="modified residue" description="4-aspartylphosphate" evidence="6">
    <location>
        <position position="57"/>
    </location>
</feature>
<evidence type="ECO:0000256" key="2">
    <source>
        <dbReference type="ARBA" id="ARBA00023015"/>
    </source>
</evidence>
<evidence type="ECO:0000313" key="10">
    <source>
        <dbReference type="Proteomes" id="UP000182584"/>
    </source>
</evidence>
<dbReference type="PROSITE" id="PS50110">
    <property type="entry name" value="RESPONSE_REGULATORY"/>
    <property type="match status" value="1"/>
</dbReference>
<dbReference type="GO" id="GO:0003700">
    <property type="term" value="F:DNA-binding transcription factor activity"/>
    <property type="evidence" value="ECO:0007669"/>
    <property type="project" value="InterPro"/>
</dbReference>
<evidence type="ECO:0000256" key="4">
    <source>
        <dbReference type="ARBA" id="ARBA00023163"/>
    </source>
</evidence>
<dbReference type="PROSITE" id="PS00041">
    <property type="entry name" value="HTH_ARAC_FAMILY_1"/>
    <property type="match status" value="1"/>
</dbReference>
<keyword evidence="6" id="KW-0597">Phosphoprotein</keyword>
<dbReference type="AlphaFoldDB" id="A0A1H9SMC1"/>
<keyword evidence="2" id="KW-0805">Transcription regulation</keyword>
<dbReference type="PRINTS" id="PR00032">
    <property type="entry name" value="HTHARAC"/>
</dbReference>
<dbReference type="GO" id="GO:0043565">
    <property type="term" value="F:sequence-specific DNA binding"/>
    <property type="evidence" value="ECO:0007669"/>
    <property type="project" value="InterPro"/>
</dbReference>
<dbReference type="Proteomes" id="UP000182584">
    <property type="component" value="Unassembled WGS sequence"/>
</dbReference>
<dbReference type="PANTHER" id="PTHR43280:SF28">
    <property type="entry name" value="HTH-TYPE TRANSCRIPTIONAL ACTIVATOR RHAS"/>
    <property type="match status" value="1"/>
</dbReference>
<comment type="function">
    <text evidence="5">May play the central regulatory role in sporulation. It may be an element of the effector pathway responsible for the activation of sporulation genes in response to nutritional stress. Spo0A may act in concert with spo0H (a sigma factor) to control the expression of some genes that are critical to the sporulation process.</text>
</comment>
<dbReference type="InterPro" id="IPR011006">
    <property type="entry name" value="CheY-like_superfamily"/>
</dbReference>
<evidence type="ECO:0000256" key="6">
    <source>
        <dbReference type="PROSITE-ProRule" id="PRU00169"/>
    </source>
</evidence>
<dbReference type="PROSITE" id="PS01124">
    <property type="entry name" value="HTH_ARAC_FAMILY_2"/>
    <property type="match status" value="1"/>
</dbReference>
<evidence type="ECO:0000259" key="7">
    <source>
        <dbReference type="PROSITE" id="PS01124"/>
    </source>
</evidence>
<dbReference type="SMART" id="SM00448">
    <property type="entry name" value="REC"/>
    <property type="match status" value="1"/>
</dbReference>
<dbReference type="eggNOG" id="COG4753">
    <property type="taxonomic scope" value="Bacteria"/>
</dbReference>
<dbReference type="CDD" id="cd17536">
    <property type="entry name" value="REC_YesN-like"/>
    <property type="match status" value="1"/>
</dbReference>